<evidence type="ECO:0000313" key="7">
    <source>
        <dbReference type="Proteomes" id="UP000312512"/>
    </source>
</evidence>
<dbReference type="InterPro" id="IPR000866">
    <property type="entry name" value="AhpC/TSA"/>
</dbReference>
<evidence type="ECO:0000256" key="2">
    <source>
        <dbReference type="ARBA" id="ARBA00022748"/>
    </source>
</evidence>
<keyword evidence="3" id="KW-0735">Signal-anchor</keyword>
<dbReference type="InterPro" id="IPR013766">
    <property type="entry name" value="Thioredoxin_domain"/>
</dbReference>
<dbReference type="InterPro" id="IPR050553">
    <property type="entry name" value="Thioredoxin_ResA/DsbE_sf"/>
</dbReference>
<dbReference type="CDD" id="cd02966">
    <property type="entry name" value="TlpA_like_family"/>
    <property type="match status" value="1"/>
</dbReference>
<protein>
    <submittedName>
        <fullName evidence="6">Redoxin domain-containing protein</fullName>
    </submittedName>
</protein>
<comment type="caution">
    <text evidence="6">The sequence shown here is derived from an EMBL/GenBank/DDBJ whole genome shotgun (WGS) entry which is preliminary data.</text>
</comment>
<proteinExistence type="predicted"/>
<comment type="subcellular location">
    <subcellularLocation>
        <location evidence="1">Cell envelope</location>
    </subcellularLocation>
</comment>
<dbReference type="SUPFAM" id="SSF52833">
    <property type="entry name" value="Thioredoxin-like"/>
    <property type="match status" value="1"/>
</dbReference>
<keyword evidence="3" id="KW-0812">Transmembrane</keyword>
<dbReference type="Proteomes" id="UP000312512">
    <property type="component" value="Unassembled WGS sequence"/>
</dbReference>
<dbReference type="GO" id="GO:0016209">
    <property type="term" value="F:antioxidant activity"/>
    <property type="evidence" value="ECO:0007669"/>
    <property type="project" value="InterPro"/>
</dbReference>
<dbReference type="GO" id="GO:0030313">
    <property type="term" value="C:cell envelope"/>
    <property type="evidence" value="ECO:0007669"/>
    <property type="project" value="UniProtKB-SubCell"/>
</dbReference>
<dbReference type="GO" id="GO:0016491">
    <property type="term" value="F:oxidoreductase activity"/>
    <property type="evidence" value="ECO:0007669"/>
    <property type="project" value="InterPro"/>
</dbReference>
<dbReference type="AlphaFoldDB" id="A0A5C4WUX9"/>
<keyword evidence="7" id="KW-1185">Reference proteome</keyword>
<dbReference type="Pfam" id="PF00578">
    <property type="entry name" value="AhpC-TSA"/>
    <property type="match status" value="1"/>
</dbReference>
<dbReference type="PANTHER" id="PTHR42852">
    <property type="entry name" value="THIOL:DISULFIDE INTERCHANGE PROTEIN DSBE"/>
    <property type="match status" value="1"/>
</dbReference>
<sequence length="171" mass="18324">MRRPLMTLAALMAVPVLLAVLVHALGPGGRTDAVPERRRPDLSGRTLDGRAFALGELRGHPVLVSVWASWCDPCRAEFPLLAGAARELDGVRFLGVDLRDAPGAARAFLAETGAASFPHLADPDGRLALELGARGVPETFLLDRQGFIVDRRIGALTQDWIEGHVVPLLTP</sequence>
<keyword evidence="5" id="KW-0676">Redox-active center</keyword>
<evidence type="ECO:0000313" key="6">
    <source>
        <dbReference type="EMBL" id="KAB8197410.1"/>
    </source>
</evidence>
<dbReference type="GO" id="GO:0017004">
    <property type="term" value="P:cytochrome complex assembly"/>
    <property type="evidence" value="ECO:0007669"/>
    <property type="project" value="UniProtKB-KW"/>
</dbReference>
<reference evidence="6 7" key="1">
    <citation type="submission" date="2019-10" db="EMBL/GenBank/DDBJ databases">
        <title>Nonomuraea sp. nov., isolated from Phyllanthus amarus.</title>
        <authorList>
            <person name="Klykleung N."/>
            <person name="Tanasupawat S."/>
        </authorList>
    </citation>
    <scope>NUCLEOTIDE SEQUENCE [LARGE SCALE GENOMIC DNA]</scope>
    <source>
        <strain evidence="6 7">PA1-10</strain>
    </source>
</reference>
<dbReference type="EMBL" id="VDLX02000001">
    <property type="protein sequence ID" value="KAB8197410.1"/>
    <property type="molecule type" value="Genomic_DNA"/>
</dbReference>
<accession>A0A5P9YKS0</accession>
<keyword evidence="4" id="KW-1015">Disulfide bond</keyword>
<dbReference type="PANTHER" id="PTHR42852:SF6">
    <property type="entry name" value="THIOL:DISULFIDE INTERCHANGE PROTEIN DSBE"/>
    <property type="match status" value="1"/>
</dbReference>
<evidence type="ECO:0000256" key="4">
    <source>
        <dbReference type="ARBA" id="ARBA00023157"/>
    </source>
</evidence>
<keyword evidence="2" id="KW-0201">Cytochrome c-type biogenesis</keyword>
<dbReference type="PROSITE" id="PS51352">
    <property type="entry name" value="THIOREDOXIN_2"/>
    <property type="match status" value="1"/>
</dbReference>
<dbReference type="InterPro" id="IPR036249">
    <property type="entry name" value="Thioredoxin-like_sf"/>
</dbReference>
<name>A0A5C4WUX9_9ACTN</name>
<dbReference type="RefSeq" id="WP_139628094.1">
    <property type="nucleotide sequence ID" value="NZ_CP045572.1"/>
</dbReference>
<dbReference type="OrthoDB" id="9790194at2"/>
<gene>
    <name evidence="6" type="ORF">FH608_002300</name>
</gene>
<organism evidence="6 7">
    <name type="scientific">Nonomuraea phyllanthi</name>
    <dbReference type="NCBI Taxonomy" id="2219224"/>
    <lineage>
        <taxon>Bacteria</taxon>
        <taxon>Bacillati</taxon>
        <taxon>Actinomycetota</taxon>
        <taxon>Actinomycetes</taxon>
        <taxon>Streptosporangiales</taxon>
        <taxon>Streptosporangiaceae</taxon>
        <taxon>Nonomuraea</taxon>
    </lineage>
</organism>
<accession>A0A5C4WUX9</accession>
<dbReference type="Gene3D" id="3.40.30.10">
    <property type="entry name" value="Glutaredoxin"/>
    <property type="match status" value="1"/>
</dbReference>
<evidence type="ECO:0000256" key="3">
    <source>
        <dbReference type="ARBA" id="ARBA00022968"/>
    </source>
</evidence>
<evidence type="ECO:0000256" key="1">
    <source>
        <dbReference type="ARBA" id="ARBA00004196"/>
    </source>
</evidence>
<evidence type="ECO:0000256" key="5">
    <source>
        <dbReference type="ARBA" id="ARBA00023284"/>
    </source>
</evidence>